<accession>A0A1H2RW68</accession>
<feature type="binding site" evidence="12">
    <location>
        <begin position="125"/>
        <end position="128"/>
    </location>
    <ligand>
        <name>FMN</name>
        <dbReference type="ChEBI" id="CHEBI:58210"/>
    </ligand>
</feature>
<reference evidence="16 17" key="1">
    <citation type="submission" date="2016-10" db="EMBL/GenBank/DDBJ databases">
        <authorList>
            <person name="de Groot N.N."/>
        </authorList>
    </citation>
    <scope>NUCLEOTIDE SEQUENCE [LARGE SCALE GENOMIC DNA]</scope>
    <source>
        <strain evidence="16 17">DSM 23126</strain>
    </source>
</reference>
<feature type="binding site" evidence="12">
    <location>
        <begin position="541"/>
        <end position="545"/>
    </location>
    <ligand>
        <name>NADP(+)</name>
        <dbReference type="ChEBI" id="CHEBI:58349"/>
    </ligand>
</feature>
<evidence type="ECO:0000256" key="5">
    <source>
        <dbReference type="ARBA" id="ARBA00022643"/>
    </source>
</evidence>
<dbReference type="Pfam" id="PF00175">
    <property type="entry name" value="NAD_binding_1"/>
    <property type="match status" value="1"/>
</dbReference>
<dbReference type="GO" id="GO:0010181">
    <property type="term" value="F:FMN binding"/>
    <property type="evidence" value="ECO:0007669"/>
    <property type="project" value="InterPro"/>
</dbReference>
<dbReference type="InterPro" id="IPR001094">
    <property type="entry name" value="Flavdoxin-like"/>
</dbReference>
<dbReference type="Gene3D" id="2.40.30.10">
    <property type="entry name" value="Translation factors"/>
    <property type="match status" value="1"/>
</dbReference>
<feature type="binding site" evidence="12">
    <location>
        <position position="426"/>
    </location>
    <ligand>
        <name>FAD</name>
        <dbReference type="ChEBI" id="CHEBI:57692"/>
    </ligand>
</feature>
<dbReference type="PRINTS" id="PR00371">
    <property type="entry name" value="FPNCR"/>
</dbReference>
<comment type="cofactor">
    <cofactor evidence="12">
        <name>FAD</name>
        <dbReference type="ChEBI" id="CHEBI:57692"/>
    </cofactor>
    <text evidence="12">Binds 1 FAD per subunit.</text>
</comment>
<feature type="compositionally biased region" description="Low complexity" evidence="13">
    <location>
        <begin position="47"/>
        <end position="59"/>
    </location>
</feature>
<dbReference type="SUPFAM" id="SSF63380">
    <property type="entry name" value="Riboflavin synthase domain-like"/>
    <property type="match status" value="1"/>
</dbReference>
<keyword evidence="9" id="KW-0560">Oxidoreductase</keyword>
<dbReference type="InterPro" id="IPR001433">
    <property type="entry name" value="OxRdtase_FAD/NAD-bd"/>
</dbReference>
<feature type="binding site" evidence="12">
    <location>
        <begin position="435"/>
        <end position="438"/>
    </location>
    <ligand>
        <name>FAD</name>
        <dbReference type="ChEBI" id="CHEBI:57692"/>
    </ligand>
</feature>
<dbReference type="InterPro" id="IPR008254">
    <property type="entry name" value="Flavodoxin/NO_synth"/>
</dbReference>
<keyword evidence="10" id="KW-0198">Cysteine biosynthesis</keyword>
<dbReference type="GO" id="GO:0004783">
    <property type="term" value="F:sulfite reductase (NADPH) activity"/>
    <property type="evidence" value="ECO:0007669"/>
    <property type="project" value="UniProtKB-EC"/>
</dbReference>
<evidence type="ECO:0000256" key="1">
    <source>
        <dbReference type="ARBA" id="ARBA00012604"/>
    </source>
</evidence>
<feature type="binding site" evidence="12">
    <location>
        <begin position="420"/>
        <end position="422"/>
    </location>
    <ligand>
        <name>FAD</name>
        <dbReference type="ChEBI" id="CHEBI:57692"/>
    </ligand>
</feature>
<dbReference type="Pfam" id="PF00667">
    <property type="entry name" value="FAD_binding_1"/>
    <property type="match status" value="1"/>
</dbReference>
<keyword evidence="5 12" id="KW-0288">FMN</keyword>
<dbReference type="PROSITE" id="PS51384">
    <property type="entry name" value="FAD_FR"/>
    <property type="match status" value="1"/>
</dbReference>
<feature type="binding site" evidence="12">
    <location>
        <begin position="535"/>
        <end position="536"/>
    </location>
    <ligand>
        <name>NADP(+)</name>
        <dbReference type="ChEBI" id="CHEBI:58349"/>
    </ligand>
</feature>
<sequence>MQLQVTNSPFSQEQVDLLNQLLPTLTENQKIWLSGYLASQATSGAAPAAEAPAAQETAGPQTSQAETASKEVTILFGSQTGNGQMIAEDSSRRLKDQGYNVTVSSMDDFKTKNMKKVENILVIVSTHGEGDPPDNAISFHEFLKGRKAPKLEDVRFSVLALGDTSYEYFCQTGKDFDQRLEELGGTRLYPRVDCDVDFDDDAEEWIQGVLSSLNELQEETVQAAAPAGGAAPAVPATEQPSYSRTNPFRAEILDNINLNGRGSVKETRHVELSLEGSGLTFEPGDSLGMFPENDPLLVDQLIREMDWNPEETVVLNKQGDIRSLREALLSHFEITVLTKPLLEKMSKLTNNEKLQELLETEHADDLRTYLEGRDLLDLLKDYGPWQGGAADVVSNLRKIPPRLYSIASSPSANPDEVHLTVGAVRYDAHGRARTGVCSGQCAERTEPGDTLPIYIQHNPNFKLPDNPSAPVIMVGPGTGIAPFRSFVEEREEVEADGKSWLFFGDQHFRTDFLYQTEWQQWLEEGSLSKMDVAFSRDNEEKVYVQHRILENSGEVYQWLQDGAFLYICGDEKRMAHDVHEALVTVLEKEGNMTHEEAEAFMLDLQQQKRYQRDVY</sequence>
<protein>
    <recommendedName>
        <fullName evidence="1">assimilatory sulfite reductase (NADPH)</fullName>
        <ecNumber evidence="1">1.8.1.2</ecNumber>
    </recommendedName>
</protein>
<proteinExistence type="predicted"/>
<feature type="binding site" evidence="12">
    <location>
        <position position="577"/>
    </location>
    <ligand>
        <name>NADP(+)</name>
        <dbReference type="ChEBI" id="CHEBI:58349"/>
    </ligand>
</feature>
<dbReference type="PANTHER" id="PTHR19384">
    <property type="entry name" value="NITRIC OXIDE SYNTHASE-RELATED"/>
    <property type="match status" value="1"/>
</dbReference>
<feature type="binding site" evidence="12">
    <location>
        <position position="335"/>
    </location>
    <ligand>
        <name>FAD</name>
        <dbReference type="ChEBI" id="CHEBI:57692"/>
    </ligand>
</feature>
<evidence type="ECO:0000256" key="4">
    <source>
        <dbReference type="ARBA" id="ARBA00022630"/>
    </source>
</evidence>
<dbReference type="EMBL" id="FNNC01000001">
    <property type="protein sequence ID" value="SDW23723.1"/>
    <property type="molecule type" value="Genomic_DNA"/>
</dbReference>
<feature type="domain" description="Flavodoxin-like" evidence="14">
    <location>
        <begin position="72"/>
        <end position="210"/>
    </location>
</feature>
<dbReference type="InterPro" id="IPR010199">
    <property type="entry name" value="CysJ"/>
</dbReference>
<evidence type="ECO:0000256" key="3">
    <source>
        <dbReference type="ARBA" id="ARBA00022605"/>
    </source>
</evidence>
<dbReference type="OrthoDB" id="9789468at2"/>
<comment type="catalytic activity">
    <reaction evidence="11">
        <text>hydrogen sulfide + 3 NADP(+) + 3 H2O = sulfite + 3 NADPH + 4 H(+)</text>
        <dbReference type="Rhea" id="RHEA:13801"/>
        <dbReference type="ChEBI" id="CHEBI:15377"/>
        <dbReference type="ChEBI" id="CHEBI:15378"/>
        <dbReference type="ChEBI" id="CHEBI:17359"/>
        <dbReference type="ChEBI" id="CHEBI:29919"/>
        <dbReference type="ChEBI" id="CHEBI:57783"/>
        <dbReference type="ChEBI" id="CHEBI:58349"/>
        <dbReference type="EC" id="1.8.1.2"/>
    </reaction>
</comment>
<dbReference type="NCBIfam" id="NF004859">
    <property type="entry name" value="PRK06214.1"/>
    <property type="match status" value="1"/>
</dbReference>
<organism evidence="16 17">
    <name type="scientific">Marinococcus luteus</name>
    <dbReference type="NCBI Taxonomy" id="1122204"/>
    <lineage>
        <taxon>Bacteria</taxon>
        <taxon>Bacillati</taxon>
        <taxon>Bacillota</taxon>
        <taxon>Bacilli</taxon>
        <taxon>Bacillales</taxon>
        <taxon>Bacillaceae</taxon>
        <taxon>Marinococcus</taxon>
    </lineage>
</organism>
<keyword evidence="4" id="KW-0285">Flavoprotein</keyword>
<dbReference type="GO" id="GO:0016651">
    <property type="term" value="F:oxidoreductase activity, acting on NAD(P)H"/>
    <property type="evidence" value="ECO:0007669"/>
    <property type="project" value="UniProtKB-ARBA"/>
</dbReference>
<dbReference type="FunFam" id="3.40.50.80:FF:000001">
    <property type="entry name" value="NADPH--cytochrome P450 reductase 1"/>
    <property type="match status" value="1"/>
</dbReference>
<feature type="domain" description="FAD-binding FR-type" evidence="15">
    <location>
        <begin position="245"/>
        <end position="464"/>
    </location>
</feature>
<dbReference type="GO" id="GO:0050660">
    <property type="term" value="F:flavin adenine dinucleotide binding"/>
    <property type="evidence" value="ECO:0007669"/>
    <property type="project" value="InterPro"/>
</dbReference>
<evidence type="ECO:0000259" key="14">
    <source>
        <dbReference type="PROSITE" id="PS50902"/>
    </source>
</evidence>
<dbReference type="GO" id="GO:0005829">
    <property type="term" value="C:cytosol"/>
    <property type="evidence" value="ECO:0007669"/>
    <property type="project" value="TreeGrafter"/>
</dbReference>
<evidence type="ECO:0000256" key="9">
    <source>
        <dbReference type="ARBA" id="ARBA00023002"/>
    </source>
</evidence>
<dbReference type="Proteomes" id="UP000199488">
    <property type="component" value="Unassembled WGS sequence"/>
</dbReference>
<dbReference type="PIRSF" id="PIRSF000207">
    <property type="entry name" value="SiR-FP_CysJ"/>
    <property type="match status" value="1"/>
</dbReference>
<dbReference type="Gene3D" id="3.40.50.80">
    <property type="entry name" value="Nucleotide-binding domain of ferredoxin-NADP reductase (FNR) module"/>
    <property type="match status" value="1"/>
</dbReference>
<evidence type="ECO:0000256" key="10">
    <source>
        <dbReference type="ARBA" id="ARBA00023192"/>
    </source>
</evidence>
<evidence type="ECO:0000259" key="15">
    <source>
        <dbReference type="PROSITE" id="PS51384"/>
    </source>
</evidence>
<feature type="binding site" evidence="12">
    <location>
        <begin position="161"/>
        <end position="170"/>
    </location>
    <ligand>
        <name>FMN</name>
        <dbReference type="ChEBI" id="CHEBI:58210"/>
    </ligand>
</feature>
<name>A0A1H2RW68_9BACI</name>
<dbReference type="InterPro" id="IPR029039">
    <property type="entry name" value="Flavoprotein-like_sf"/>
</dbReference>
<feature type="binding site" evidence="12">
    <location>
        <begin position="78"/>
        <end position="83"/>
    </location>
    <ligand>
        <name>FMN</name>
        <dbReference type="ChEBI" id="CHEBI:58210"/>
    </ligand>
</feature>
<dbReference type="InterPro" id="IPR017938">
    <property type="entry name" value="Riboflavin_synthase-like_b-brl"/>
</dbReference>
<keyword evidence="2" id="KW-0813">Transport</keyword>
<dbReference type="SUPFAM" id="SSF52343">
    <property type="entry name" value="Ferredoxin reductase-like, C-terminal NADP-linked domain"/>
    <property type="match status" value="1"/>
</dbReference>
<dbReference type="GO" id="GO:0019344">
    <property type="term" value="P:cysteine biosynthetic process"/>
    <property type="evidence" value="ECO:0007669"/>
    <property type="project" value="UniProtKB-KW"/>
</dbReference>
<evidence type="ECO:0000313" key="17">
    <source>
        <dbReference type="Proteomes" id="UP000199488"/>
    </source>
</evidence>
<evidence type="ECO:0000313" key="16">
    <source>
        <dbReference type="EMBL" id="SDW23723.1"/>
    </source>
</evidence>
<keyword evidence="8" id="KW-0249">Electron transport</keyword>
<dbReference type="PRINTS" id="PR00369">
    <property type="entry name" value="FLAVODOXIN"/>
</dbReference>
<dbReference type="EC" id="1.8.1.2" evidence="1"/>
<dbReference type="NCBIfam" id="TIGR01931">
    <property type="entry name" value="cysJ"/>
    <property type="match status" value="1"/>
</dbReference>
<evidence type="ECO:0000256" key="8">
    <source>
        <dbReference type="ARBA" id="ARBA00022982"/>
    </source>
</evidence>
<keyword evidence="17" id="KW-1185">Reference proteome</keyword>
<dbReference type="Gene3D" id="3.40.50.360">
    <property type="match status" value="1"/>
</dbReference>
<dbReference type="Gene3D" id="1.20.990.10">
    <property type="entry name" value="NADPH-cytochrome p450 Reductase, Chain A, domain 3"/>
    <property type="match status" value="1"/>
</dbReference>
<dbReference type="SUPFAM" id="SSF52218">
    <property type="entry name" value="Flavoproteins"/>
    <property type="match status" value="1"/>
</dbReference>
<dbReference type="RefSeq" id="WP_091611785.1">
    <property type="nucleotide sequence ID" value="NZ_FNNC01000001.1"/>
</dbReference>
<evidence type="ECO:0000256" key="12">
    <source>
        <dbReference type="PIRSR" id="PIRSR000207-1"/>
    </source>
</evidence>
<dbReference type="InterPro" id="IPR039261">
    <property type="entry name" value="FNR_nucleotide-bd"/>
</dbReference>
<feature type="binding site" evidence="12">
    <location>
        <position position="615"/>
    </location>
    <ligand>
        <name>FAD</name>
        <dbReference type="ChEBI" id="CHEBI:57692"/>
    </ligand>
</feature>
<comment type="cofactor">
    <cofactor evidence="12">
        <name>FMN</name>
        <dbReference type="ChEBI" id="CHEBI:58210"/>
    </cofactor>
    <text evidence="12">Binds 1 FMN per subunit.</text>
</comment>
<dbReference type="InterPro" id="IPR003097">
    <property type="entry name" value="CysJ-like_FAD-binding"/>
</dbReference>
<gene>
    <name evidence="16" type="ORF">SAMN05421781_0939</name>
</gene>
<feature type="region of interest" description="Disordered" evidence="13">
    <location>
        <begin position="47"/>
        <end position="67"/>
    </location>
</feature>
<keyword evidence="7 12" id="KW-0521">NADP</keyword>
<keyword evidence="3" id="KW-0028">Amino-acid biosynthesis</keyword>
<evidence type="ECO:0000256" key="11">
    <source>
        <dbReference type="ARBA" id="ARBA00052219"/>
    </source>
</evidence>
<feature type="binding site" evidence="12">
    <location>
        <begin position="402"/>
        <end position="405"/>
    </location>
    <ligand>
        <name>FAD</name>
        <dbReference type="ChEBI" id="CHEBI:57692"/>
    </ligand>
</feature>
<evidence type="ECO:0000256" key="13">
    <source>
        <dbReference type="SAM" id="MobiDB-lite"/>
    </source>
</evidence>
<dbReference type="STRING" id="1122204.SAMN05421781_0939"/>
<dbReference type="InterPro" id="IPR023173">
    <property type="entry name" value="NADPH_Cyt_P450_Rdtase_alpha"/>
</dbReference>
<dbReference type="PANTHER" id="PTHR19384:SF128">
    <property type="entry name" value="NADPH OXIDOREDUCTASE A"/>
    <property type="match status" value="1"/>
</dbReference>
<evidence type="ECO:0000256" key="7">
    <source>
        <dbReference type="ARBA" id="ARBA00022857"/>
    </source>
</evidence>
<dbReference type="Pfam" id="PF00258">
    <property type="entry name" value="Flavodoxin_1"/>
    <property type="match status" value="1"/>
</dbReference>
<dbReference type="PROSITE" id="PS50902">
    <property type="entry name" value="FLAVODOXIN_LIKE"/>
    <property type="match status" value="1"/>
</dbReference>
<evidence type="ECO:0000256" key="2">
    <source>
        <dbReference type="ARBA" id="ARBA00022448"/>
    </source>
</evidence>
<keyword evidence="6 12" id="KW-0274">FAD</keyword>
<dbReference type="InterPro" id="IPR017927">
    <property type="entry name" value="FAD-bd_FR_type"/>
</dbReference>
<dbReference type="CDD" id="cd06199">
    <property type="entry name" value="SiR"/>
    <property type="match status" value="1"/>
</dbReference>
<dbReference type="InterPro" id="IPR001709">
    <property type="entry name" value="Flavoprot_Pyr_Nucl_cyt_Rdtase"/>
</dbReference>
<evidence type="ECO:0000256" key="6">
    <source>
        <dbReference type="ARBA" id="ARBA00022827"/>
    </source>
</evidence>
<dbReference type="AlphaFoldDB" id="A0A1H2RW68"/>